<dbReference type="GO" id="GO:0005524">
    <property type="term" value="F:ATP binding"/>
    <property type="evidence" value="ECO:0007669"/>
    <property type="project" value="UniProtKB-KW"/>
</dbReference>
<evidence type="ECO:0000256" key="3">
    <source>
        <dbReference type="ARBA" id="ARBA00022840"/>
    </source>
</evidence>
<keyword evidence="5" id="KW-0030">Aminoacyl-tRNA synthetase</keyword>
<sequence>MLEFEIFAHLKNERVKMAVRVQSLIVKILRDYLHERGFSEILPVIISRVTDPLSEVKKTISFEIYGQYYQLTKSMIFHKRMALFNLDKIFTFSPNIRIEEEKKSLTRRHLLEFIQLDVEVKDAKMYDVMGLVEDMLCHLFERLRIEAKEELAYLGRNLPDLKTPFPIFEFEEVYSLYGEDYESIISANSTFPIWVVHFPESRREFYYKTMPGTGKMADFDLIYPYGYGEAISGGEREDDRKNVLRKLENKNLDYLKDFYIKLLDAGVPPSAGFGIGIERLTMFVCGLDHIIYTKLFPKLPVREVQFI</sequence>
<keyword evidence="1" id="KW-0436">Ligase</keyword>
<comment type="caution">
    <text evidence="7">The sequence shown here is derived from an EMBL/GenBank/DDBJ whole genome shotgun (WGS) entry which is preliminary data.</text>
</comment>
<gene>
    <name evidence="7" type="ORF">ENU66_00850</name>
</gene>
<keyword evidence="4" id="KW-0648">Protein biosynthesis</keyword>
<dbReference type="GO" id="GO:0006421">
    <property type="term" value="P:asparaginyl-tRNA aminoacylation"/>
    <property type="evidence" value="ECO:0007669"/>
    <property type="project" value="TreeGrafter"/>
</dbReference>
<evidence type="ECO:0000256" key="1">
    <source>
        <dbReference type="ARBA" id="ARBA00022598"/>
    </source>
</evidence>
<proteinExistence type="predicted"/>
<dbReference type="InterPro" id="IPR045864">
    <property type="entry name" value="aa-tRNA-synth_II/BPL/LPL"/>
</dbReference>
<dbReference type="Gene3D" id="3.30.930.10">
    <property type="entry name" value="Bira Bifunctional Protein, Domain 2"/>
    <property type="match status" value="1"/>
</dbReference>
<evidence type="ECO:0000256" key="5">
    <source>
        <dbReference type="ARBA" id="ARBA00023146"/>
    </source>
</evidence>
<dbReference type="SUPFAM" id="SSF55681">
    <property type="entry name" value="Class II aaRS and biotin synthetases"/>
    <property type="match status" value="1"/>
</dbReference>
<protein>
    <submittedName>
        <fullName evidence="7">Asparagine synthetase</fullName>
    </submittedName>
</protein>
<keyword evidence="3" id="KW-0067">ATP-binding</keyword>
<dbReference type="InterPro" id="IPR006195">
    <property type="entry name" value="aa-tRNA-synth_II"/>
</dbReference>
<feature type="domain" description="Aminoacyl-transfer RNA synthetases class-II family profile" evidence="6">
    <location>
        <begin position="20"/>
        <end position="297"/>
    </location>
</feature>
<organism evidence="7">
    <name type="scientific">candidate division WOR-3 bacterium</name>
    <dbReference type="NCBI Taxonomy" id="2052148"/>
    <lineage>
        <taxon>Bacteria</taxon>
        <taxon>Bacteria division WOR-3</taxon>
    </lineage>
</organism>
<keyword evidence="2" id="KW-0547">Nucleotide-binding</keyword>
<accession>A0A7V3ZWT6</accession>
<dbReference type="PANTHER" id="PTHR22594">
    <property type="entry name" value="ASPARTYL/LYSYL-TRNA SYNTHETASE"/>
    <property type="match status" value="1"/>
</dbReference>
<name>A0A7V3ZWT6_UNCW3</name>
<dbReference type="AlphaFoldDB" id="A0A7V3ZWT6"/>
<dbReference type="EMBL" id="DTDJ01000011">
    <property type="protein sequence ID" value="HGL16881.1"/>
    <property type="molecule type" value="Genomic_DNA"/>
</dbReference>
<dbReference type="Pfam" id="PF00152">
    <property type="entry name" value="tRNA-synt_2"/>
    <property type="match status" value="1"/>
</dbReference>
<dbReference type="PANTHER" id="PTHR22594:SF48">
    <property type="entry name" value="ASPARAGINYL-TRNA SYNTHETASE-RELATED PROTEIN (N-TRUNCATION)"/>
    <property type="match status" value="1"/>
</dbReference>
<dbReference type="GO" id="GO:0004816">
    <property type="term" value="F:asparagine-tRNA ligase activity"/>
    <property type="evidence" value="ECO:0007669"/>
    <property type="project" value="TreeGrafter"/>
</dbReference>
<dbReference type="PROSITE" id="PS50862">
    <property type="entry name" value="AA_TRNA_LIGASE_II"/>
    <property type="match status" value="1"/>
</dbReference>
<evidence type="ECO:0000313" key="7">
    <source>
        <dbReference type="EMBL" id="HGL16881.1"/>
    </source>
</evidence>
<reference evidence="7" key="1">
    <citation type="journal article" date="2020" name="mSystems">
        <title>Genome- and Community-Level Interaction Insights into Carbon Utilization and Element Cycling Functions of Hydrothermarchaeota in Hydrothermal Sediment.</title>
        <authorList>
            <person name="Zhou Z."/>
            <person name="Liu Y."/>
            <person name="Xu W."/>
            <person name="Pan J."/>
            <person name="Luo Z.H."/>
            <person name="Li M."/>
        </authorList>
    </citation>
    <scope>NUCLEOTIDE SEQUENCE [LARGE SCALE GENOMIC DNA]</scope>
    <source>
        <strain evidence="7">SpSt-69</strain>
    </source>
</reference>
<evidence type="ECO:0000256" key="2">
    <source>
        <dbReference type="ARBA" id="ARBA00022741"/>
    </source>
</evidence>
<evidence type="ECO:0000256" key="4">
    <source>
        <dbReference type="ARBA" id="ARBA00022917"/>
    </source>
</evidence>
<dbReference type="InterPro" id="IPR004364">
    <property type="entry name" value="Aa-tRNA-synt_II"/>
</dbReference>
<dbReference type="NCBIfam" id="NF005054">
    <property type="entry name" value="PRK06462.1-4"/>
    <property type="match status" value="1"/>
</dbReference>
<evidence type="ECO:0000259" key="6">
    <source>
        <dbReference type="PROSITE" id="PS50862"/>
    </source>
</evidence>